<dbReference type="VEuPathDB" id="TrichDB:TVAG_162150"/>
<dbReference type="CDD" id="cd00167">
    <property type="entry name" value="SANT"/>
    <property type="match status" value="2"/>
</dbReference>
<dbReference type="Proteomes" id="UP000001542">
    <property type="component" value="Unassembled WGS sequence"/>
</dbReference>
<dbReference type="SMR" id="A2FBW3"/>
<dbReference type="Pfam" id="PF13921">
    <property type="entry name" value="Myb_DNA-bind_6"/>
    <property type="match status" value="1"/>
</dbReference>
<sequence>MLPVGKPHPKDKFTPSEDQKLRMLVSVLGPSNWKKVSEYMVSRNARQCRDRYKNYLSPNLNSSPWSQEDDAKLLQLVDFYGRKWSLIAKEFNGRTDINIKSRYALLMRQEERDKQKKMNFPDNEQDILKLAEKSSQIQENHEFNQVPEFDINTDLFDFGDLQMYDLDF</sequence>
<keyword evidence="4" id="KW-0539">Nucleus</keyword>
<evidence type="ECO:0000256" key="4">
    <source>
        <dbReference type="ARBA" id="ARBA00023242"/>
    </source>
</evidence>
<keyword evidence="1" id="KW-0805">Transcription regulation</keyword>
<reference evidence="7" key="2">
    <citation type="journal article" date="2007" name="Science">
        <title>Draft genome sequence of the sexually transmitted pathogen Trichomonas vaginalis.</title>
        <authorList>
            <person name="Carlton J.M."/>
            <person name="Hirt R.P."/>
            <person name="Silva J.C."/>
            <person name="Delcher A.L."/>
            <person name="Schatz M."/>
            <person name="Zhao Q."/>
            <person name="Wortman J.R."/>
            <person name="Bidwell S.L."/>
            <person name="Alsmark U.C.M."/>
            <person name="Besteiro S."/>
            <person name="Sicheritz-Ponten T."/>
            <person name="Noel C.J."/>
            <person name="Dacks J.B."/>
            <person name="Foster P.G."/>
            <person name="Simillion C."/>
            <person name="Van de Peer Y."/>
            <person name="Miranda-Saavedra D."/>
            <person name="Barton G.J."/>
            <person name="Westrop G.D."/>
            <person name="Mueller S."/>
            <person name="Dessi D."/>
            <person name="Fiori P.L."/>
            <person name="Ren Q."/>
            <person name="Paulsen I."/>
            <person name="Zhang H."/>
            <person name="Bastida-Corcuera F.D."/>
            <person name="Simoes-Barbosa A."/>
            <person name="Brown M.T."/>
            <person name="Hayes R.D."/>
            <person name="Mukherjee M."/>
            <person name="Okumura C.Y."/>
            <person name="Schneider R."/>
            <person name="Smith A.J."/>
            <person name="Vanacova S."/>
            <person name="Villalvazo M."/>
            <person name="Haas B.J."/>
            <person name="Pertea M."/>
            <person name="Feldblyum T.V."/>
            <person name="Utterback T.R."/>
            <person name="Shu C.L."/>
            <person name="Osoegawa K."/>
            <person name="de Jong P.J."/>
            <person name="Hrdy I."/>
            <person name="Horvathova L."/>
            <person name="Zubacova Z."/>
            <person name="Dolezal P."/>
            <person name="Malik S.B."/>
            <person name="Logsdon J.M. Jr."/>
            <person name="Henze K."/>
            <person name="Gupta A."/>
            <person name="Wang C.C."/>
            <person name="Dunne R.L."/>
            <person name="Upcroft J.A."/>
            <person name="Upcroft P."/>
            <person name="White O."/>
            <person name="Salzberg S.L."/>
            <person name="Tang P."/>
            <person name="Chiu C.-H."/>
            <person name="Lee Y.-S."/>
            <person name="Embley T.M."/>
            <person name="Coombs G.H."/>
            <person name="Mottram J.C."/>
            <person name="Tachezy J."/>
            <person name="Fraser-Liggett C.M."/>
            <person name="Johnson P.J."/>
        </authorList>
    </citation>
    <scope>NUCLEOTIDE SEQUENCE [LARGE SCALE GENOMIC DNA]</scope>
    <source>
        <strain evidence="7">G3</strain>
    </source>
</reference>
<dbReference type="GO" id="GO:0000978">
    <property type="term" value="F:RNA polymerase II cis-regulatory region sequence-specific DNA binding"/>
    <property type="evidence" value="ECO:0000318"/>
    <property type="project" value="GO_Central"/>
</dbReference>
<dbReference type="InterPro" id="IPR017930">
    <property type="entry name" value="Myb_dom"/>
</dbReference>
<dbReference type="GO" id="GO:0000981">
    <property type="term" value="F:DNA-binding transcription factor activity, RNA polymerase II-specific"/>
    <property type="evidence" value="ECO:0000318"/>
    <property type="project" value="GO_Central"/>
</dbReference>
<evidence type="ECO:0000259" key="6">
    <source>
        <dbReference type="PROSITE" id="PS51294"/>
    </source>
</evidence>
<keyword evidence="2 7" id="KW-0238">DNA-binding</keyword>
<dbReference type="AlphaFoldDB" id="A2FBW3"/>
<dbReference type="KEGG" id="tva:4755395"/>
<dbReference type="SUPFAM" id="SSF46689">
    <property type="entry name" value="Homeodomain-like"/>
    <property type="match status" value="1"/>
</dbReference>
<protein>
    <submittedName>
        <fullName evidence="7">Myb-like DNA-binding domain containing protein</fullName>
    </submittedName>
</protein>
<reference evidence="7" key="1">
    <citation type="submission" date="2006-10" db="EMBL/GenBank/DDBJ databases">
        <authorList>
            <person name="Amadeo P."/>
            <person name="Zhao Q."/>
            <person name="Wortman J."/>
            <person name="Fraser-Liggett C."/>
            <person name="Carlton J."/>
        </authorList>
    </citation>
    <scope>NUCLEOTIDE SEQUENCE</scope>
    <source>
        <strain evidence="7">G3</strain>
    </source>
</reference>
<evidence type="ECO:0000256" key="2">
    <source>
        <dbReference type="ARBA" id="ARBA00023125"/>
    </source>
</evidence>
<organism evidence="7 8">
    <name type="scientific">Trichomonas vaginalis (strain ATCC PRA-98 / G3)</name>
    <dbReference type="NCBI Taxonomy" id="412133"/>
    <lineage>
        <taxon>Eukaryota</taxon>
        <taxon>Metamonada</taxon>
        <taxon>Parabasalia</taxon>
        <taxon>Trichomonadida</taxon>
        <taxon>Trichomonadidae</taxon>
        <taxon>Trichomonas</taxon>
    </lineage>
</organism>
<dbReference type="GO" id="GO:0006355">
    <property type="term" value="P:regulation of DNA-templated transcription"/>
    <property type="evidence" value="ECO:0000318"/>
    <property type="project" value="GO_Central"/>
</dbReference>
<dbReference type="eggNOG" id="KOG0048">
    <property type="taxonomic scope" value="Eukaryota"/>
</dbReference>
<dbReference type="RefSeq" id="XP_001310539.1">
    <property type="nucleotide sequence ID" value="XM_001310538.1"/>
</dbReference>
<keyword evidence="3" id="KW-0804">Transcription</keyword>
<dbReference type="PANTHER" id="PTHR46621">
    <property type="entry name" value="SNRNA-ACTIVATING PROTEIN COMPLEX SUBUNIT 4"/>
    <property type="match status" value="1"/>
</dbReference>
<evidence type="ECO:0000313" key="8">
    <source>
        <dbReference type="Proteomes" id="UP000001542"/>
    </source>
</evidence>
<dbReference type="STRING" id="5722.A2FBW3"/>
<gene>
    <name evidence="7" type="ORF">TVAG_162150</name>
</gene>
<dbReference type="EMBL" id="DS113708">
    <property type="protein sequence ID" value="EAX97609.1"/>
    <property type="molecule type" value="Genomic_DNA"/>
</dbReference>
<feature type="domain" description="HTH myb-type" evidence="6">
    <location>
        <begin position="5"/>
        <end position="60"/>
    </location>
</feature>
<dbReference type="InterPro" id="IPR051575">
    <property type="entry name" value="Myb-like_DNA-bd"/>
</dbReference>
<feature type="domain" description="Myb-like" evidence="5">
    <location>
        <begin position="57"/>
        <end position="107"/>
    </location>
</feature>
<evidence type="ECO:0000256" key="1">
    <source>
        <dbReference type="ARBA" id="ARBA00023015"/>
    </source>
</evidence>
<dbReference type="InParanoid" id="A2FBW3"/>
<evidence type="ECO:0000313" key="7">
    <source>
        <dbReference type="EMBL" id="EAX97609.1"/>
    </source>
</evidence>
<keyword evidence="8" id="KW-1185">Reference proteome</keyword>
<dbReference type="SMART" id="SM00717">
    <property type="entry name" value="SANT"/>
    <property type="match status" value="2"/>
</dbReference>
<dbReference type="PROSITE" id="PS50090">
    <property type="entry name" value="MYB_LIKE"/>
    <property type="match status" value="2"/>
</dbReference>
<evidence type="ECO:0000256" key="3">
    <source>
        <dbReference type="ARBA" id="ARBA00023163"/>
    </source>
</evidence>
<dbReference type="VEuPathDB" id="TrichDB:TVAGG3_0720890"/>
<dbReference type="PROSITE" id="PS51294">
    <property type="entry name" value="HTH_MYB"/>
    <property type="match status" value="2"/>
</dbReference>
<feature type="domain" description="HTH myb-type" evidence="6">
    <location>
        <begin position="64"/>
        <end position="111"/>
    </location>
</feature>
<evidence type="ECO:0000259" key="5">
    <source>
        <dbReference type="PROSITE" id="PS50090"/>
    </source>
</evidence>
<dbReference type="InterPro" id="IPR001005">
    <property type="entry name" value="SANT/Myb"/>
</dbReference>
<name>A2FBW3_TRIV3</name>
<dbReference type="OrthoDB" id="2143914at2759"/>
<feature type="domain" description="Myb-like" evidence="5">
    <location>
        <begin position="10"/>
        <end position="56"/>
    </location>
</feature>
<dbReference type="PANTHER" id="PTHR46621:SF1">
    <property type="entry name" value="SNRNA-ACTIVATING PROTEIN COMPLEX SUBUNIT 4"/>
    <property type="match status" value="1"/>
</dbReference>
<proteinExistence type="predicted"/>
<dbReference type="Gene3D" id="1.10.10.60">
    <property type="entry name" value="Homeodomain-like"/>
    <property type="match status" value="2"/>
</dbReference>
<dbReference type="GO" id="GO:0005634">
    <property type="term" value="C:nucleus"/>
    <property type="evidence" value="ECO:0000318"/>
    <property type="project" value="GO_Central"/>
</dbReference>
<accession>A2FBW3</accession>
<dbReference type="InterPro" id="IPR009057">
    <property type="entry name" value="Homeodomain-like_sf"/>
</dbReference>